<evidence type="ECO:0000256" key="2">
    <source>
        <dbReference type="ARBA" id="ARBA00022676"/>
    </source>
</evidence>
<dbReference type="PANTHER" id="PTHR43179">
    <property type="entry name" value="RHAMNOSYLTRANSFERASE WBBL"/>
    <property type="match status" value="1"/>
</dbReference>
<proteinExistence type="inferred from homology"/>
<gene>
    <name evidence="5" type="ORF">COT25_03420</name>
</gene>
<evidence type="ECO:0000259" key="4">
    <source>
        <dbReference type="Pfam" id="PF00535"/>
    </source>
</evidence>
<dbReference type="PANTHER" id="PTHR43179:SF12">
    <property type="entry name" value="GALACTOFURANOSYLTRANSFERASE GLFT2"/>
    <property type="match status" value="1"/>
</dbReference>
<comment type="similarity">
    <text evidence="1">Belongs to the glycosyltransferase 2 family.</text>
</comment>
<dbReference type="EMBL" id="PEXV01000115">
    <property type="protein sequence ID" value="PIS41371.1"/>
    <property type="molecule type" value="Genomic_DNA"/>
</dbReference>
<accession>A0A2H0YS96</accession>
<dbReference type="Pfam" id="PF00535">
    <property type="entry name" value="Glycos_transf_2"/>
    <property type="match status" value="1"/>
</dbReference>
<comment type="caution">
    <text evidence="5">The sequence shown here is derived from an EMBL/GenBank/DDBJ whole genome shotgun (WGS) entry which is preliminary data.</text>
</comment>
<evidence type="ECO:0000313" key="5">
    <source>
        <dbReference type="EMBL" id="PIS41371.1"/>
    </source>
</evidence>
<organism evidence="5 6">
    <name type="scientific">Candidatus Kerfeldbacteria bacterium CG08_land_8_20_14_0_20_42_7</name>
    <dbReference type="NCBI Taxonomy" id="2014245"/>
    <lineage>
        <taxon>Bacteria</taxon>
        <taxon>Candidatus Kerfeldiibacteriota</taxon>
    </lineage>
</organism>
<evidence type="ECO:0000313" key="6">
    <source>
        <dbReference type="Proteomes" id="UP000228711"/>
    </source>
</evidence>
<dbReference type="Proteomes" id="UP000228711">
    <property type="component" value="Unassembled WGS sequence"/>
</dbReference>
<dbReference type="InterPro" id="IPR001173">
    <property type="entry name" value="Glyco_trans_2-like"/>
</dbReference>
<dbReference type="SUPFAM" id="SSF53448">
    <property type="entry name" value="Nucleotide-diphospho-sugar transferases"/>
    <property type="match status" value="1"/>
</dbReference>
<evidence type="ECO:0000256" key="1">
    <source>
        <dbReference type="ARBA" id="ARBA00006739"/>
    </source>
</evidence>
<dbReference type="GO" id="GO:0016757">
    <property type="term" value="F:glycosyltransferase activity"/>
    <property type="evidence" value="ECO:0007669"/>
    <property type="project" value="UniProtKB-KW"/>
</dbReference>
<keyword evidence="2" id="KW-0328">Glycosyltransferase</keyword>
<dbReference type="InterPro" id="IPR029044">
    <property type="entry name" value="Nucleotide-diphossugar_trans"/>
</dbReference>
<evidence type="ECO:0000256" key="3">
    <source>
        <dbReference type="ARBA" id="ARBA00022679"/>
    </source>
</evidence>
<reference evidence="6" key="1">
    <citation type="submission" date="2017-09" db="EMBL/GenBank/DDBJ databases">
        <title>Depth-based differentiation of microbial function through sediment-hosted aquifers and enrichment of novel symbionts in the deep terrestrial subsurface.</title>
        <authorList>
            <person name="Probst A.J."/>
            <person name="Ladd B."/>
            <person name="Jarett J.K."/>
            <person name="Geller-Mcgrath D.E."/>
            <person name="Sieber C.M.K."/>
            <person name="Emerson J.B."/>
            <person name="Anantharaman K."/>
            <person name="Thomas B.C."/>
            <person name="Malmstrom R."/>
            <person name="Stieglmeier M."/>
            <person name="Klingl A."/>
            <person name="Woyke T."/>
            <person name="Ryan C.M."/>
            <person name="Banfield J.F."/>
        </authorList>
    </citation>
    <scope>NUCLEOTIDE SEQUENCE [LARGE SCALE GENOMIC DNA]</scope>
</reference>
<keyword evidence="3" id="KW-0808">Transferase</keyword>
<dbReference type="Gene3D" id="3.90.550.10">
    <property type="entry name" value="Spore Coat Polysaccharide Biosynthesis Protein SpsA, Chain A"/>
    <property type="match status" value="1"/>
</dbReference>
<dbReference type="AlphaFoldDB" id="A0A2H0YS96"/>
<sequence length="297" mass="33861">MTTLCSIVIPTLNRQEVVRSLANQLFTQTFAEIEIIIVDQSIYPDVTLAQDKRLVYLHRDAQSTTLARNAGVDVSHGEIILFLDDDVEIPDTGLVARIMKFFTTHPTYAGLALTIDDKNVALNRENQHTNSRVMSVTWSGRVLPFAHGPEQDVCAPRGGGVAYRKNAILKVGGFDSRYVGNAMREETDFSLRVVRGVGPIRYIPALLIIHLALRRGGSRTADRMQWYRDFFANEILFQLTHFSRLALPLFFVRKLRPILACMFWYGKGRLIGFTTPWKGFYDGYNRFKEKFLPYTFS</sequence>
<name>A0A2H0YS96_9BACT</name>
<feature type="domain" description="Glycosyltransferase 2-like" evidence="4">
    <location>
        <begin position="6"/>
        <end position="128"/>
    </location>
</feature>
<protein>
    <recommendedName>
        <fullName evidence="4">Glycosyltransferase 2-like domain-containing protein</fullName>
    </recommendedName>
</protein>